<dbReference type="Proteomes" id="UP000295504">
    <property type="component" value="Unassembled WGS sequence"/>
</dbReference>
<evidence type="ECO:0008006" key="3">
    <source>
        <dbReference type="Google" id="ProtNLM"/>
    </source>
</evidence>
<evidence type="ECO:0000313" key="2">
    <source>
        <dbReference type="Proteomes" id="UP000295504"/>
    </source>
</evidence>
<protein>
    <recommendedName>
        <fullName evidence="3">Flagellar operon protein (TIGR03826 family)</fullName>
    </recommendedName>
</protein>
<dbReference type="EMBL" id="SLYC01000030">
    <property type="protein sequence ID" value="TCQ00531.1"/>
    <property type="molecule type" value="Genomic_DNA"/>
</dbReference>
<dbReference type="OrthoDB" id="1739831at2"/>
<accession>A0A4R2TC67</accession>
<dbReference type="AlphaFoldDB" id="A0A4R2TC67"/>
<organism evidence="1 2">
    <name type="scientific">Serpentinicella alkaliphila</name>
    <dbReference type="NCBI Taxonomy" id="1734049"/>
    <lineage>
        <taxon>Bacteria</taxon>
        <taxon>Bacillati</taxon>
        <taxon>Bacillota</taxon>
        <taxon>Clostridia</taxon>
        <taxon>Peptostreptococcales</taxon>
        <taxon>Natronincolaceae</taxon>
        <taxon>Serpentinicella</taxon>
    </lineage>
</organism>
<proteinExistence type="predicted"/>
<name>A0A4R2TC67_9FIRM</name>
<reference evidence="1 2" key="1">
    <citation type="submission" date="2019-03" db="EMBL/GenBank/DDBJ databases">
        <title>Genomic Encyclopedia of Type Strains, Phase IV (KMG-IV): sequencing the most valuable type-strain genomes for metagenomic binning, comparative biology and taxonomic classification.</title>
        <authorList>
            <person name="Goeker M."/>
        </authorList>
    </citation>
    <scope>NUCLEOTIDE SEQUENCE [LARGE SCALE GENOMIC DNA]</scope>
    <source>
        <strain evidence="1 2">DSM 100013</strain>
    </source>
</reference>
<keyword evidence="2" id="KW-1185">Reference proteome</keyword>
<comment type="caution">
    <text evidence="1">The sequence shown here is derived from an EMBL/GenBank/DDBJ whole genome shotgun (WGS) entry which is preliminary data.</text>
</comment>
<sequence length="144" mass="16903">MNNRLSKHYIRTCRKCKSIIHENSLHEYCERCYGKIEEIFDKIKGYLKEFPGATAHEIYQREGIPVHVTNNFVKDGRLVEIPNEHLNMECLRCGCLLLSVHHKYCPSCEVAMIRELNAAKDSIQLVNEIKQEGKMRYKSFRNTN</sequence>
<dbReference type="RefSeq" id="WP_132849037.1">
    <property type="nucleotide sequence ID" value="NZ_CP058648.1"/>
</dbReference>
<evidence type="ECO:0000313" key="1">
    <source>
        <dbReference type="EMBL" id="TCQ00531.1"/>
    </source>
</evidence>
<gene>
    <name evidence="1" type="ORF">EDD79_103019</name>
</gene>